<evidence type="ECO:0000313" key="1">
    <source>
        <dbReference type="EMBL" id="KZF20352.1"/>
    </source>
</evidence>
<dbReference type="RefSeq" id="XP_018185907.1">
    <property type="nucleotide sequence ID" value="XM_018333227.1"/>
</dbReference>
<dbReference type="STRING" id="1328760.A0A165AEN3"/>
<evidence type="ECO:0000313" key="2">
    <source>
        <dbReference type="Proteomes" id="UP000076632"/>
    </source>
</evidence>
<accession>A0A165AEN3</accession>
<dbReference type="OrthoDB" id="4966at2759"/>
<dbReference type="GeneID" id="28898364"/>
<gene>
    <name evidence="1" type="ORF">L228DRAFT_250033</name>
</gene>
<dbReference type="OMA" id="LCISDPM"/>
<reference evidence="1 2" key="1">
    <citation type="journal article" date="2016" name="Fungal Biol.">
        <title>The genome of Xylona heveae provides a window into fungal endophytism.</title>
        <authorList>
            <person name="Gazis R."/>
            <person name="Kuo A."/>
            <person name="Riley R."/>
            <person name="LaButti K."/>
            <person name="Lipzen A."/>
            <person name="Lin J."/>
            <person name="Amirebrahimi M."/>
            <person name="Hesse C.N."/>
            <person name="Spatafora J.W."/>
            <person name="Henrissat B."/>
            <person name="Hainaut M."/>
            <person name="Grigoriev I.V."/>
            <person name="Hibbett D.S."/>
        </authorList>
    </citation>
    <scope>NUCLEOTIDE SEQUENCE [LARGE SCALE GENOMIC DNA]</scope>
    <source>
        <strain evidence="1 2">TC161</strain>
    </source>
</reference>
<protein>
    <recommendedName>
        <fullName evidence="3">F-box domain-containing protein</fullName>
    </recommendedName>
</protein>
<proteinExistence type="predicted"/>
<keyword evidence="2" id="KW-1185">Reference proteome</keyword>
<dbReference type="InParanoid" id="A0A165AEN3"/>
<organism evidence="1 2">
    <name type="scientific">Xylona heveae (strain CBS 132557 / TC161)</name>
    <dbReference type="NCBI Taxonomy" id="1328760"/>
    <lineage>
        <taxon>Eukaryota</taxon>
        <taxon>Fungi</taxon>
        <taxon>Dikarya</taxon>
        <taxon>Ascomycota</taxon>
        <taxon>Pezizomycotina</taxon>
        <taxon>Xylonomycetes</taxon>
        <taxon>Xylonales</taxon>
        <taxon>Xylonaceae</taxon>
        <taxon>Xylona</taxon>
    </lineage>
</organism>
<name>A0A165AEN3_XYLHT</name>
<dbReference type="AlphaFoldDB" id="A0A165AEN3"/>
<dbReference type="EMBL" id="KV407463">
    <property type="protein sequence ID" value="KZF20352.1"/>
    <property type="molecule type" value="Genomic_DNA"/>
</dbReference>
<sequence length="338" mass="39570">MAKLEVDNGNIFRKFLARSELLFELTCHLDIEDFVSLYAISKEFHYLVNLRLSTQLLSHARMNVPQSAFIFRFKAYRHLCINDPTAPQNHEASGKIRRVPSLRWLRMVHFREKVVDEIIQLLAEESHRLPPETKLTIKKIWFTMDLAHNSTRVGLMHNSSFWTDNDIFYACLFFIKLDMRFNDPIDGEGHGGLRQLMLGQRSLTTLWKALRHEDPLTPLGLMRLYVRWSYQPAPEHRHMSILGVPADQVGRGCKEGWGKGAVSLLRPDQLVVREGIRRRLDIHKRYMDMMLFGYMDNKTFHELSLSKPSEDLLFKEPLDDTFDNEGSIRHEDVIIDEH</sequence>
<evidence type="ECO:0008006" key="3">
    <source>
        <dbReference type="Google" id="ProtNLM"/>
    </source>
</evidence>
<dbReference type="Proteomes" id="UP000076632">
    <property type="component" value="Unassembled WGS sequence"/>
</dbReference>